<dbReference type="RefSeq" id="WP_238301727.1">
    <property type="nucleotide sequence ID" value="NZ_BPQM01000026.1"/>
</dbReference>
<name>A0AA37HM94_9HYPH</name>
<evidence type="ECO:0008006" key="3">
    <source>
        <dbReference type="Google" id="ProtNLM"/>
    </source>
</evidence>
<accession>A0AA37HM94</accession>
<organism evidence="1 2">
    <name type="scientific">Methylobacterium gregans</name>
    <dbReference type="NCBI Taxonomy" id="374424"/>
    <lineage>
        <taxon>Bacteria</taxon>
        <taxon>Pseudomonadati</taxon>
        <taxon>Pseudomonadota</taxon>
        <taxon>Alphaproteobacteria</taxon>
        <taxon>Hyphomicrobiales</taxon>
        <taxon>Methylobacteriaceae</taxon>
        <taxon>Methylobacterium</taxon>
    </lineage>
</organism>
<dbReference type="AlphaFoldDB" id="A0AA37HM94"/>
<evidence type="ECO:0000313" key="1">
    <source>
        <dbReference type="EMBL" id="GJD77996.1"/>
    </source>
</evidence>
<dbReference type="Proteomes" id="UP001055108">
    <property type="component" value="Unassembled WGS sequence"/>
</dbReference>
<gene>
    <name evidence="1" type="ORF">NBEOAGPD_1208</name>
</gene>
<dbReference type="EMBL" id="BPQM01000026">
    <property type="protein sequence ID" value="GJD77996.1"/>
    <property type="molecule type" value="Genomic_DNA"/>
</dbReference>
<sequence>MNELLATILICAATTAVPDCSRATAVDVITAPVPSLFACMMAGQLAPAHHQLLGDGRYPKVRCGDRAQVARR</sequence>
<evidence type="ECO:0000313" key="2">
    <source>
        <dbReference type="Proteomes" id="UP001055108"/>
    </source>
</evidence>
<keyword evidence="2" id="KW-1185">Reference proteome</keyword>
<proteinExistence type="predicted"/>
<protein>
    <recommendedName>
        <fullName evidence="3">Ribosomal protein S27</fullName>
    </recommendedName>
</protein>
<reference evidence="1" key="2">
    <citation type="submission" date="2021-08" db="EMBL/GenBank/DDBJ databases">
        <authorList>
            <person name="Tani A."/>
            <person name="Ola A."/>
            <person name="Ogura Y."/>
            <person name="Katsura K."/>
            <person name="Hayashi T."/>
        </authorList>
    </citation>
    <scope>NUCLEOTIDE SEQUENCE</scope>
    <source>
        <strain evidence="1">NBRC 103626</strain>
    </source>
</reference>
<reference evidence="1" key="1">
    <citation type="journal article" date="2016" name="Front. Microbiol.">
        <title>Genome Sequence of the Piezophilic, Mesophilic Sulfate-Reducing Bacterium Desulfovibrio indicus J2T.</title>
        <authorList>
            <person name="Cao J."/>
            <person name="Maignien L."/>
            <person name="Shao Z."/>
            <person name="Alain K."/>
            <person name="Jebbar M."/>
        </authorList>
    </citation>
    <scope>NUCLEOTIDE SEQUENCE</scope>
    <source>
        <strain evidence="1">NBRC 103626</strain>
    </source>
</reference>
<comment type="caution">
    <text evidence="1">The sequence shown here is derived from an EMBL/GenBank/DDBJ whole genome shotgun (WGS) entry which is preliminary data.</text>
</comment>